<keyword evidence="3" id="KW-0547">Nucleotide-binding</keyword>
<dbReference type="Gene3D" id="3.40.50.300">
    <property type="entry name" value="P-loop containing nucleotide triphosphate hydrolases"/>
    <property type="match status" value="2"/>
</dbReference>
<dbReference type="Pfam" id="PF26142">
    <property type="entry name" value="DD_DDX21-DDX50"/>
    <property type="match status" value="1"/>
</dbReference>
<evidence type="ECO:0000256" key="5">
    <source>
        <dbReference type="ARBA" id="ARBA00022806"/>
    </source>
</evidence>
<dbReference type="EC" id="3.6.4.13" evidence="2"/>
<keyword evidence="13" id="KW-1185">Reference proteome</keyword>
<dbReference type="GO" id="GO:0003723">
    <property type="term" value="F:RNA binding"/>
    <property type="evidence" value="ECO:0007669"/>
    <property type="project" value="UniProtKB-KW"/>
</dbReference>
<comment type="similarity">
    <text evidence="1">Belongs to the DEAD box helicase family. DDX21/DDX50 subfamily.</text>
</comment>
<dbReference type="SMART" id="SM00490">
    <property type="entry name" value="HELICc"/>
    <property type="match status" value="1"/>
</dbReference>
<accession>A0A7I8JFA4</accession>
<dbReference type="InterPro" id="IPR050079">
    <property type="entry name" value="DEAD_box_RNA_helicase"/>
</dbReference>
<reference evidence="12 13" key="1">
    <citation type="submission" date="2019-12" db="EMBL/GenBank/DDBJ databases">
        <authorList>
            <person name="Scholz U."/>
            <person name="Mascher M."/>
            <person name="Fiebig A."/>
        </authorList>
    </citation>
    <scope>NUCLEOTIDE SEQUENCE</scope>
</reference>
<evidence type="ECO:0000256" key="6">
    <source>
        <dbReference type="ARBA" id="ARBA00022840"/>
    </source>
</evidence>
<evidence type="ECO:0000256" key="4">
    <source>
        <dbReference type="ARBA" id="ARBA00022801"/>
    </source>
</evidence>
<feature type="compositionally biased region" description="Low complexity" evidence="9">
    <location>
        <begin position="684"/>
        <end position="698"/>
    </location>
</feature>
<evidence type="ECO:0000256" key="3">
    <source>
        <dbReference type="ARBA" id="ARBA00022741"/>
    </source>
</evidence>
<dbReference type="Proteomes" id="UP001189122">
    <property type="component" value="Unassembled WGS sequence"/>
</dbReference>
<dbReference type="InterPro" id="IPR012562">
    <property type="entry name" value="GUCT"/>
</dbReference>
<dbReference type="CDD" id="cd18787">
    <property type="entry name" value="SF2_C_DEAD"/>
    <property type="match status" value="1"/>
</dbReference>
<evidence type="ECO:0000256" key="8">
    <source>
        <dbReference type="ARBA" id="ARBA00047984"/>
    </source>
</evidence>
<evidence type="ECO:0000259" key="11">
    <source>
        <dbReference type="PROSITE" id="PS51194"/>
    </source>
</evidence>
<sequence length="725" mass="78712">MSSVIGVSSLYLTAPAAKPLLKVAATAAPPSCFCSPRSGPRSRELAISAVATTTPTSVLSEEAFKGFEGRPFTKSPLEEHLEDVDEEVFDEEDGEVVFGSERDSVDGDELAVSNLGLPQRLVNSLTKRGITRLFPIQRAVLLPALEGRDIIARAKTGTGKTLAFGIPIIKKLTEADEERIMTRQTGRLPRVLVLAPTRELAKQVEKEIKESAPYLSTVCKNAITRGVDVVVGTPGRIIDLVNSSSLKLSEVQFLVLDEADQMLAVGFEEDVEVILDRLPRERQSMLFSATMPGWVKKLSRKHLENPLTIDLVGDDEEKLAEGIRLYAVPATASKRVILSDLITVYSKGGKTIVFTQTKRDADEVSTALTLNGFRQGKFTVLVATDVAARGLDIPNVDLIIHYELPNDPETFVHRSGRTGRAGKEGTAILMFTGSQRRTIKSLERDVGCRFEFISPPSVPEVLESSSEQVVATLRGVHQESVRFFLPSAEKMMQERGPEALAAALAHLSGFSQPPSSRSIVSHEQGWVTLQLTRDPDYSRGYLSPRSVTGFLSDVYPPAADEVGKIYMIAGDKVQGAVFDLPEEIARELLSRQVPPGNTLSKITKLPALEDDGPRGDNYGKFSNREGGGRRGSRGRSSRGSGGWGGSRGSGEEDSFRHGGRSFKSDDSWSWSSSKRGRDDRPVGGRRPNSGLGSSGSRDSSSDCVPGRSGLLASFEYSLSININTY</sequence>
<evidence type="ECO:0000313" key="13">
    <source>
        <dbReference type="Proteomes" id="UP001189122"/>
    </source>
</evidence>
<dbReference type="InterPro" id="IPR059027">
    <property type="entry name" value="DD_DDX21-DDX50"/>
</dbReference>
<dbReference type="SMART" id="SM00487">
    <property type="entry name" value="DEXDc"/>
    <property type="match status" value="1"/>
</dbReference>
<feature type="compositionally biased region" description="Gly residues" evidence="9">
    <location>
        <begin position="639"/>
        <end position="648"/>
    </location>
</feature>
<protein>
    <recommendedName>
        <fullName evidence="2">RNA helicase</fullName>
        <ecNumber evidence="2">3.6.4.13</ecNumber>
    </recommendedName>
</protein>
<gene>
    <name evidence="12" type="ORF">SI7747_12015231</name>
</gene>
<dbReference type="PROSITE" id="PS51194">
    <property type="entry name" value="HELICASE_CTER"/>
    <property type="match status" value="1"/>
</dbReference>
<dbReference type="CDD" id="cd12938">
    <property type="entry name" value="GUCT_Hera"/>
    <property type="match status" value="1"/>
</dbReference>
<dbReference type="InterPro" id="IPR001650">
    <property type="entry name" value="Helicase_C-like"/>
</dbReference>
<feature type="domain" description="Helicase C-terminal" evidence="11">
    <location>
        <begin position="270"/>
        <end position="477"/>
    </location>
</feature>
<comment type="catalytic activity">
    <reaction evidence="8">
        <text>ATP + H2O = ADP + phosphate + H(+)</text>
        <dbReference type="Rhea" id="RHEA:13065"/>
        <dbReference type="ChEBI" id="CHEBI:15377"/>
        <dbReference type="ChEBI" id="CHEBI:15378"/>
        <dbReference type="ChEBI" id="CHEBI:30616"/>
        <dbReference type="ChEBI" id="CHEBI:43474"/>
        <dbReference type="ChEBI" id="CHEBI:456216"/>
        <dbReference type="EC" id="3.6.4.13"/>
    </reaction>
</comment>
<feature type="domain" description="Helicase ATP-binding" evidence="10">
    <location>
        <begin position="141"/>
        <end position="309"/>
    </location>
</feature>
<feature type="compositionally biased region" description="Basic and acidic residues" evidence="9">
    <location>
        <begin position="649"/>
        <end position="666"/>
    </location>
</feature>
<dbReference type="SUPFAM" id="SSF52540">
    <property type="entry name" value="P-loop containing nucleoside triphosphate hydrolases"/>
    <property type="match status" value="2"/>
</dbReference>
<dbReference type="PANTHER" id="PTHR47959:SF1">
    <property type="entry name" value="ATP-DEPENDENT RNA HELICASE DBPA"/>
    <property type="match status" value="1"/>
</dbReference>
<dbReference type="Pfam" id="PF00271">
    <property type="entry name" value="Helicase_C"/>
    <property type="match status" value="1"/>
</dbReference>
<name>A0A7I8JFA4_SPIIN</name>
<organism evidence="12">
    <name type="scientific">Spirodela intermedia</name>
    <name type="common">Intermediate duckweed</name>
    <dbReference type="NCBI Taxonomy" id="51605"/>
    <lineage>
        <taxon>Eukaryota</taxon>
        <taxon>Viridiplantae</taxon>
        <taxon>Streptophyta</taxon>
        <taxon>Embryophyta</taxon>
        <taxon>Tracheophyta</taxon>
        <taxon>Spermatophyta</taxon>
        <taxon>Magnoliopsida</taxon>
        <taxon>Liliopsida</taxon>
        <taxon>Araceae</taxon>
        <taxon>Lemnoideae</taxon>
        <taxon>Spirodela</taxon>
    </lineage>
</organism>
<evidence type="ECO:0000256" key="2">
    <source>
        <dbReference type="ARBA" id="ARBA00012552"/>
    </source>
</evidence>
<evidence type="ECO:0000256" key="7">
    <source>
        <dbReference type="ARBA" id="ARBA00022884"/>
    </source>
</evidence>
<keyword evidence="5" id="KW-0347">Helicase</keyword>
<keyword evidence="7" id="KW-0694">RNA-binding</keyword>
<dbReference type="GO" id="GO:0005829">
    <property type="term" value="C:cytosol"/>
    <property type="evidence" value="ECO:0007669"/>
    <property type="project" value="TreeGrafter"/>
</dbReference>
<dbReference type="GO" id="GO:0003724">
    <property type="term" value="F:RNA helicase activity"/>
    <property type="evidence" value="ECO:0007669"/>
    <property type="project" value="UniProtKB-EC"/>
</dbReference>
<dbReference type="InterPro" id="IPR011545">
    <property type="entry name" value="DEAD/DEAH_box_helicase_dom"/>
</dbReference>
<keyword evidence="4" id="KW-0378">Hydrolase</keyword>
<dbReference type="Pfam" id="PF00270">
    <property type="entry name" value="DEAD"/>
    <property type="match status" value="1"/>
</dbReference>
<keyword evidence="6" id="KW-0067">ATP-binding</keyword>
<dbReference type="EMBL" id="CACRZD030000012">
    <property type="protein sequence ID" value="CAA6668836.1"/>
    <property type="molecule type" value="Genomic_DNA"/>
</dbReference>
<dbReference type="GO" id="GO:0005524">
    <property type="term" value="F:ATP binding"/>
    <property type="evidence" value="ECO:0007669"/>
    <property type="project" value="UniProtKB-KW"/>
</dbReference>
<dbReference type="Pfam" id="PF08152">
    <property type="entry name" value="GUCT"/>
    <property type="match status" value="1"/>
</dbReference>
<dbReference type="CDD" id="cd00268">
    <property type="entry name" value="DEADc"/>
    <property type="match status" value="1"/>
</dbReference>
<dbReference type="InterPro" id="IPR044742">
    <property type="entry name" value="DEAD/DEAH_RhlB"/>
</dbReference>
<evidence type="ECO:0000256" key="1">
    <source>
        <dbReference type="ARBA" id="ARBA00006517"/>
    </source>
</evidence>
<dbReference type="InterPro" id="IPR014001">
    <property type="entry name" value="Helicase_ATP-bd"/>
</dbReference>
<proteinExistence type="inferred from homology"/>
<dbReference type="AlphaFoldDB" id="A0A7I8JFA4"/>
<feature type="region of interest" description="Disordered" evidence="9">
    <location>
        <begin position="595"/>
        <end position="705"/>
    </location>
</feature>
<dbReference type="InterPro" id="IPR027417">
    <property type="entry name" value="P-loop_NTPase"/>
</dbReference>
<dbReference type="EMBL" id="LR743599">
    <property type="protein sequence ID" value="CAA2629593.1"/>
    <property type="molecule type" value="Genomic_DNA"/>
</dbReference>
<dbReference type="PROSITE" id="PS51192">
    <property type="entry name" value="HELICASE_ATP_BIND_1"/>
    <property type="match status" value="1"/>
</dbReference>
<evidence type="ECO:0000259" key="10">
    <source>
        <dbReference type="PROSITE" id="PS51192"/>
    </source>
</evidence>
<dbReference type="PANTHER" id="PTHR47959">
    <property type="entry name" value="ATP-DEPENDENT RNA HELICASE RHLE-RELATED"/>
    <property type="match status" value="1"/>
</dbReference>
<evidence type="ECO:0000313" key="12">
    <source>
        <dbReference type="EMBL" id="CAA2629593.1"/>
    </source>
</evidence>
<dbReference type="GO" id="GO:0016787">
    <property type="term" value="F:hydrolase activity"/>
    <property type="evidence" value="ECO:0007669"/>
    <property type="project" value="UniProtKB-KW"/>
</dbReference>
<evidence type="ECO:0000256" key="9">
    <source>
        <dbReference type="SAM" id="MobiDB-lite"/>
    </source>
</evidence>